<protein>
    <submittedName>
        <fullName evidence="3">Protein JINGUBANG</fullName>
    </submittedName>
</protein>
<organism evidence="3 4">
    <name type="scientific">Forsythia ovata</name>
    <dbReference type="NCBI Taxonomy" id="205694"/>
    <lineage>
        <taxon>Eukaryota</taxon>
        <taxon>Viridiplantae</taxon>
        <taxon>Streptophyta</taxon>
        <taxon>Embryophyta</taxon>
        <taxon>Tracheophyta</taxon>
        <taxon>Spermatophyta</taxon>
        <taxon>Magnoliopsida</taxon>
        <taxon>eudicotyledons</taxon>
        <taxon>Gunneridae</taxon>
        <taxon>Pentapetalae</taxon>
        <taxon>asterids</taxon>
        <taxon>lamiids</taxon>
        <taxon>Lamiales</taxon>
        <taxon>Oleaceae</taxon>
        <taxon>Forsythieae</taxon>
        <taxon>Forsythia</taxon>
    </lineage>
</organism>
<evidence type="ECO:0000313" key="4">
    <source>
        <dbReference type="Proteomes" id="UP001604277"/>
    </source>
</evidence>
<name>A0ABD1VLZ2_9LAMI</name>
<feature type="repeat" description="WD" evidence="1">
    <location>
        <begin position="69"/>
        <end position="98"/>
    </location>
</feature>
<evidence type="ECO:0000256" key="1">
    <source>
        <dbReference type="PROSITE-ProRule" id="PRU00221"/>
    </source>
</evidence>
<dbReference type="InterPro" id="IPR001680">
    <property type="entry name" value="WD40_rpt"/>
</dbReference>
<proteinExistence type="predicted"/>
<dbReference type="InterPro" id="IPR036322">
    <property type="entry name" value="WD40_repeat_dom_sf"/>
</dbReference>
<evidence type="ECO:0000256" key="2">
    <source>
        <dbReference type="SAM" id="MobiDB-lite"/>
    </source>
</evidence>
<dbReference type="PROSITE" id="PS50082">
    <property type="entry name" value="WD_REPEATS_2"/>
    <property type="match status" value="1"/>
</dbReference>
<keyword evidence="1" id="KW-0853">WD repeat</keyword>
<dbReference type="Gene3D" id="2.130.10.10">
    <property type="entry name" value="YVTN repeat-like/Quinoprotein amine dehydrogenase"/>
    <property type="match status" value="1"/>
</dbReference>
<accession>A0ABD1VLZ2</accession>
<comment type="caution">
    <text evidence="3">The sequence shown here is derived from an EMBL/GenBank/DDBJ whole genome shotgun (WGS) entry which is preliminary data.</text>
</comment>
<dbReference type="Proteomes" id="UP001604277">
    <property type="component" value="Unassembled WGS sequence"/>
</dbReference>
<dbReference type="PANTHER" id="PTHR22844:SF370">
    <property type="entry name" value="OS12G0594000 PROTEIN"/>
    <property type="match status" value="1"/>
</dbReference>
<dbReference type="EMBL" id="JBFOLJ010000005">
    <property type="protein sequence ID" value="KAL2538360.1"/>
    <property type="molecule type" value="Genomic_DNA"/>
</dbReference>
<dbReference type="SUPFAM" id="SSF50978">
    <property type="entry name" value="WD40 repeat-like"/>
    <property type="match status" value="1"/>
</dbReference>
<dbReference type="InterPro" id="IPR015943">
    <property type="entry name" value="WD40/YVTN_repeat-like_dom_sf"/>
</dbReference>
<sequence length="180" mass="18986">MASKLRKEIDRYSKNKKGDTYALDANKHAIAVAAATAAVAEAPIAAAKVATEMVRLTSGKHFMSYGGVLRGHKLAVLCMAVDGNTVLSGSSDKSICVWRWEDGCPHLRIGAYWAQRTLQVIGGGEESRGESGELGPELDSDTAGISSSPKHLITSSTAQVLSSIVLSSGCNVMQQPKMPP</sequence>
<keyword evidence="4" id="KW-1185">Reference proteome</keyword>
<dbReference type="InterPro" id="IPR045182">
    <property type="entry name" value="JINGUBANG-like"/>
</dbReference>
<feature type="region of interest" description="Disordered" evidence="2">
    <location>
        <begin position="124"/>
        <end position="149"/>
    </location>
</feature>
<gene>
    <name evidence="3" type="ORF">Fot_19751</name>
</gene>
<evidence type="ECO:0000313" key="3">
    <source>
        <dbReference type="EMBL" id="KAL2538360.1"/>
    </source>
</evidence>
<dbReference type="SMART" id="SM00320">
    <property type="entry name" value="WD40"/>
    <property type="match status" value="1"/>
</dbReference>
<reference evidence="4" key="1">
    <citation type="submission" date="2024-07" db="EMBL/GenBank/DDBJ databases">
        <title>Two chromosome-level genome assemblies of Korean endemic species Abeliophyllum distichum and Forsythia ovata (Oleaceae).</title>
        <authorList>
            <person name="Jang H."/>
        </authorList>
    </citation>
    <scope>NUCLEOTIDE SEQUENCE [LARGE SCALE GENOMIC DNA]</scope>
</reference>
<dbReference type="PANTHER" id="PTHR22844">
    <property type="entry name" value="F-BOX AND WD40 DOMAIN PROTEIN"/>
    <property type="match status" value="1"/>
</dbReference>
<dbReference type="AlphaFoldDB" id="A0ABD1VLZ2"/>